<gene>
    <name evidence="2" type="primary">PARPA_11321.1 scaffold 43467</name>
</gene>
<name>A0A0B7NNW0_9FUNG</name>
<accession>A0A0B7NNW0</accession>
<proteinExistence type="predicted"/>
<reference evidence="2 3" key="1">
    <citation type="submission" date="2014-09" db="EMBL/GenBank/DDBJ databases">
        <authorList>
            <person name="Ellenberger Sabrina"/>
        </authorList>
    </citation>
    <scope>NUCLEOTIDE SEQUENCE [LARGE SCALE GENOMIC DNA]</scope>
    <source>
        <strain evidence="2 3">CBS 412.66</strain>
    </source>
</reference>
<dbReference type="EMBL" id="LN733509">
    <property type="protein sequence ID" value="CEP17033.1"/>
    <property type="molecule type" value="Genomic_DNA"/>
</dbReference>
<protein>
    <recommendedName>
        <fullName evidence="1">Peptidase M16 middle/third domain-containing protein</fullName>
    </recommendedName>
</protein>
<keyword evidence="3" id="KW-1185">Reference proteome</keyword>
<feature type="domain" description="Peptidase M16 middle/third" evidence="1">
    <location>
        <begin position="28"/>
        <end position="79"/>
    </location>
</feature>
<dbReference type="Proteomes" id="UP000054107">
    <property type="component" value="Unassembled WGS sequence"/>
</dbReference>
<organism evidence="2 3">
    <name type="scientific">Parasitella parasitica</name>
    <dbReference type="NCBI Taxonomy" id="35722"/>
    <lineage>
        <taxon>Eukaryota</taxon>
        <taxon>Fungi</taxon>
        <taxon>Fungi incertae sedis</taxon>
        <taxon>Mucoromycota</taxon>
        <taxon>Mucoromycotina</taxon>
        <taxon>Mucoromycetes</taxon>
        <taxon>Mucorales</taxon>
        <taxon>Mucorineae</taxon>
        <taxon>Mucoraceae</taxon>
        <taxon>Parasitella</taxon>
    </lineage>
</organism>
<evidence type="ECO:0000313" key="3">
    <source>
        <dbReference type="Proteomes" id="UP000054107"/>
    </source>
</evidence>
<dbReference type="AlphaFoldDB" id="A0A0B7NNW0"/>
<dbReference type="Gene3D" id="3.30.830.10">
    <property type="entry name" value="Metalloenzyme, LuxS/M16 peptidase-like"/>
    <property type="match status" value="1"/>
</dbReference>
<evidence type="ECO:0000259" key="1">
    <source>
        <dbReference type="Pfam" id="PF16187"/>
    </source>
</evidence>
<sequence>MKLFCGHPDAEVAGLVYILNHTAKGITAKKAIDKMKILQIETDRFAIFKDKLICGKENFFLGAPYMHASYYMEQALCDKR</sequence>
<dbReference type="Pfam" id="PF16187">
    <property type="entry name" value="Peptidase_M16_M"/>
    <property type="match status" value="1"/>
</dbReference>
<evidence type="ECO:0000313" key="2">
    <source>
        <dbReference type="EMBL" id="CEP17033.1"/>
    </source>
</evidence>
<dbReference type="InterPro" id="IPR032632">
    <property type="entry name" value="Peptidase_M16_M"/>
</dbReference>